<feature type="chain" id="PRO_5012530842" description="Ubiquitin 3 binding protein But2 C-terminal domain-containing protein" evidence="1">
    <location>
        <begin position="21"/>
        <end position="213"/>
    </location>
</feature>
<dbReference type="Proteomes" id="UP000193144">
    <property type="component" value="Unassembled WGS sequence"/>
</dbReference>
<proteinExistence type="predicted"/>
<reference evidence="2 3" key="1">
    <citation type="submission" date="2016-07" db="EMBL/GenBank/DDBJ databases">
        <title>Pervasive Adenine N6-methylation of Active Genes in Fungi.</title>
        <authorList>
            <consortium name="DOE Joint Genome Institute"/>
            <person name="Mondo S.J."/>
            <person name="Dannebaum R.O."/>
            <person name="Kuo R.C."/>
            <person name="Labutti K."/>
            <person name="Haridas S."/>
            <person name="Kuo A."/>
            <person name="Salamov A."/>
            <person name="Ahrendt S.R."/>
            <person name="Lipzen A."/>
            <person name="Sullivan W."/>
            <person name="Andreopoulos W.B."/>
            <person name="Clum A."/>
            <person name="Lindquist E."/>
            <person name="Daum C."/>
            <person name="Ramamoorthy G.K."/>
            <person name="Gryganskyi A."/>
            <person name="Culley D."/>
            <person name="Magnuson J.K."/>
            <person name="James T.Y."/>
            <person name="O'Malley M.A."/>
            <person name="Stajich J.E."/>
            <person name="Spatafora J.W."/>
            <person name="Visel A."/>
            <person name="Grigoriev I.V."/>
        </authorList>
    </citation>
    <scope>NUCLEOTIDE SEQUENCE [LARGE SCALE GENOMIC DNA]</scope>
    <source>
        <strain evidence="2 3">CBS 115471</strain>
    </source>
</reference>
<comment type="caution">
    <text evidence="2">The sequence shown here is derived from an EMBL/GenBank/DDBJ whole genome shotgun (WGS) entry which is preliminary data.</text>
</comment>
<accession>A0A1Y2A4T2</accession>
<name>A0A1Y2A4T2_9PLEO</name>
<evidence type="ECO:0008006" key="4">
    <source>
        <dbReference type="Google" id="ProtNLM"/>
    </source>
</evidence>
<protein>
    <recommendedName>
        <fullName evidence="4">Ubiquitin 3 binding protein But2 C-terminal domain-containing protein</fullName>
    </recommendedName>
</protein>
<evidence type="ECO:0000313" key="2">
    <source>
        <dbReference type="EMBL" id="ORY17516.1"/>
    </source>
</evidence>
<organism evidence="2 3">
    <name type="scientific">Clohesyomyces aquaticus</name>
    <dbReference type="NCBI Taxonomy" id="1231657"/>
    <lineage>
        <taxon>Eukaryota</taxon>
        <taxon>Fungi</taxon>
        <taxon>Dikarya</taxon>
        <taxon>Ascomycota</taxon>
        <taxon>Pezizomycotina</taxon>
        <taxon>Dothideomycetes</taxon>
        <taxon>Pleosporomycetidae</taxon>
        <taxon>Pleosporales</taxon>
        <taxon>Lindgomycetaceae</taxon>
        <taxon>Clohesyomyces</taxon>
    </lineage>
</organism>
<gene>
    <name evidence="2" type="ORF">BCR34DRAFT_596985</name>
</gene>
<evidence type="ECO:0000313" key="3">
    <source>
        <dbReference type="Proteomes" id="UP000193144"/>
    </source>
</evidence>
<sequence>MLSLSCILLAVPLIMYQVSGASPAPSSITIKEPIFLQVCPFDVKTSVAPDRESISLTYTIPQAQKSFLVKDKLTCVVRVTFAFESLENSARVQEIEYQGNIASAGIRSVDTSLVWATPWGNYAPALFKPVMFSSSSSPQLTTNTTQAWDSSCGKDNPYKGASIVVHTVFNPNAVVFGTSATLEQKLKLNWLGHCLTVDYMGWVDIDGNLPTGW</sequence>
<keyword evidence="3" id="KW-1185">Reference proteome</keyword>
<evidence type="ECO:0000256" key="1">
    <source>
        <dbReference type="SAM" id="SignalP"/>
    </source>
</evidence>
<dbReference type="AlphaFoldDB" id="A0A1Y2A4T2"/>
<dbReference type="EMBL" id="MCFA01000012">
    <property type="protein sequence ID" value="ORY17516.1"/>
    <property type="molecule type" value="Genomic_DNA"/>
</dbReference>
<keyword evidence="1" id="KW-0732">Signal</keyword>
<feature type="signal peptide" evidence="1">
    <location>
        <begin position="1"/>
        <end position="20"/>
    </location>
</feature>